<dbReference type="AlphaFoldDB" id="A0A0F5J6G6"/>
<evidence type="ECO:0008006" key="4">
    <source>
        <dbReference type="Google" id="ProtNLM"/>
    </source>
</evidence>
<keyword evidence="1" id="KW-1133">Transmembrane helix</keyword>
<keyword evidence="1" id="KW-0812">Transmembrane</keyword>
<accession>A0A0F5J6G6</accession>
<feature type="transmembrane region" description="Helical" evidence="1">
    <location>
        <begin position="94"/>
        <end position="114"/>
    </location>
</feature>
<comment type="caution">
    <text evidence="2">The sequence shown here is derived from an EMBL/GenBank/DDBJ whole genome shotgun (WGS) entry which is preliminary data.</text>
</comment>
<sequence length="583" mass="67071">MKLKVTAFWLVVLAALFIFLQEYSKFHFFFIEQSQLFQFTGEYISEKLAMPGGFALTFSEFLVQFFIYPYAGAGITAGLLLLTGLGMRGIVRRIAPDTNCFLLYLIPIVLIMFLHFDFNYLVFGTIAFNMMLCALYFCLCISTDKWRMIAEIIITPLLYGLAGSVACLFALSVVVYEFFNKTPRFYWSLFSVVLALLCGVCSVYFSMLGEYRFAFLPDAYYHTALEPKTVIYYSWISLPLILIVAFLLRKRKKDIGKKLLIAGGIFQVILLFVLCWWGIPEYGDKKSAKVKELDYYARTEQWDKIVESSQGTLTNYLNMCFLNLALSQKGELADRLFSFDQRGPQGIMVGWNKTEQISSLLSDIAFAMGNPAMAQEMAFEAYATAIGEGNPRMLKRLVQTNIIYGEYPVAEKYLNILENTFYYKKWAGEHRKFLYNDAAVEQDPVLGPRRKCLPKENYLSEINYIEKDMRMIAEANPENKAAIEYLGAFLLLAKNMDGFKGLVETYYGTEVLPVLPKSFQEAVITLSEAEPDYWKRFDISPSVMQRFAEYKKQVLANRNNKSALPGLLRRAYGDTYWFYFMFK</sequence>
<dbReference type="RefSeq" id="WP_007652617.1">
    <property type="nucleotide sequence ID" value="NZ_KQ033913.1"/>
</dbReference>
<dbReference type="PATRIC" id="fig|927665.4.peg.3001"/>
<proteinExistence type="predicted"/>
<dbReference type="STRING" id="927665.HMPREF1535_02925"/>
<organism evidence="2 3">
    <name type="scientific">Parabacteroides goldsteinii DSM 19448 = WAL 12034</name>
    <dbReference type="NCBI Taxonomy" id="927665"/>
    <lineage>
        <taxon>Bacteria</taxon>
        <taxon>Pseudomonadati</taxon>
        <taxon>Bacteroidota</taxon>
        <taxon>Bacteroidia</taxon>
        <taxon>Bacteroidales</taxon>
        <taxon>Tannerellaceae</taxon>
        <taxon>Parabacteroides</taxon>
    </lineage>
</organism>
<dbReference type="HOGENOM" id="CLU_033046_1_0_10"/>
<feature type="transmembrane region" description="Helical" evidence="1">
    <location>
        <begin position="153"/>
        <end position="179"/>
    </location>
</feature>
<evidence type="ECO:0000313" key="2">
    <source>
        <dbReference type="EMBL" id="KKB53384.1"/>
    </source>
</evidence>
<feature type="transmembrane region" description="Helical" evidence="1">
    <location>
        <begin position="230"/>
        <end position="248"/>
    </location>
</feature>
<name>A0A0F5J6G6_9BACT</name>
<dbReference type="Proteomes" id="UP000033047">
    <property type="component" value="Unassembled WGS sequence"/>
</dbReference>
<gene>
    <name evidence="2" type="ORF">HMPREF1535_02925</name>
</gene>
<feature type="transmembrane region" description="Helical" evidence="1">
    <location>
        <begin position="185"/>
        <end position="209"/>
    </location>
</feature>
<dbReference type="EMBL" id="AQHV01000014">
    <property type="protein sequence ID" value="KKB53384.1"/>
    <property type="molecule type" value="Genomic_DNA"/>
</dbReference>
<keyword evidence="1" id="KW-0472">Membrane</keyword>
<dbReference type="InterPro" id="IPR045692">
    <property type="entry name" value="DUF6057"/>
</dbReference>
<feature type="transmembrane region" description="Helical" evidence="1">
    <location>
        <begin position="260"/>
        <end position="279"/>
    </location>
</feature>
<protein>
    <recommendedName>
        <fullName evidence="4">Transmembrane protein</fullName>
    </recommendedName>
</protein>
<evidence type="ECO:0000256" key="1">
    <source>
        <dbReference type="SAM" id="Phobius"/>
    </source>
</evidence>
<reference evidence="2 3" key="1">
    <citation type="submission" date="2013-04" db="EMBL/GenBank/DDBJ databases">
        <title>The Genome Sequence of Parabacteroides goldsteinii DSM 19448.</title>
        <authorList>
            <consortium name="The Broad Institute Genomics Platform"/>
            <person name="Earl A."/>
            <person name="Ward D."/>
            <person name="Feldgarden M."/>
            <person name="Gevers D."/>
            <person name="Martens E."/>
            <person name="Sakamoto M."/>
            <person name="Benno Y."/>
            <person name="Song Y."/>
            <person name="Liu C."/>
            <person name="Lee J."/>
            <person name="Bolanos M."/>
            <person name="Vaisanen M.L."/>
            <person name="Finegold S.M."/>
            <person name="Walker B."/>
            <person name="Young S."/>
            <person name="Zeng Q."/>
            <person name="Gargeya S."/>
            <person name="Fitzgerald M."/>
            <person name="Haas B."/>
            <person name="Abouelleil A."/>
            <person name="Allen A.W."/>
            <person name="Alvarado L."/>
            <person name="Arachchi H.M."/>
            <person name="Berlin A.M."/>
            <person name="Chapman S.B."/>
            <person name="Gainer-Dewar J."/>
            <person name="Goldberg J."/>
            <person name="Griggs A."/>
            <person name="Gujja S."/>
            <person name="Hansen M."/>
            <person name="Howarth C."/>
            <person name="Imamovic A."/>
            <person name="Ireland A."/>
            <person name="Larimer J."/>
            <person name="McCowan C."/>
            <person name="Murphy C."/>
            <person name="Pearson M."/>
            <person name="Poon T.W."/>
            <person name="Priest M."/>
            <person name="Roberts A."/>
            <person name="Saif S."/>
            <person name="Shea T."/>
            <person name="Sisk P."/>
            <person name="Sykes S."/>
            <person name="Wortman J."/>
            <person name="Nusbaum C."/>
            <person name="Birren B."/>
        </authorList>
    </citation>
    <scope>NUCLEOTIDE SEQUENCE [LARGE SCALE GENOMIC DNA]</scope>
    <source>
        <strain evidence="2 3">DSM 19448</strain>
    </source>
</reference>
<dbReference type="Pfam" id="PF19529">
    <property type="entry name" value="DUF6057"/>
    <property type="match status" value="1"/>
</dbReference>
<feature type="transmembrane region" description="Helical" evidence="1">
    <location>
        <begin position="61"/>
        <end position="82"/>
    </location>
</feature>
<evidence type="ECO:0000313" key="3">
    <source>
        <dbReference type="Proteomes" id="UP000033047"/>
    </source>
</evidence>